<evidence type="ECO:0000313" key="1">
    <source>
        <dbReference type="EMBL" id="OJT05977.1"/>
    </source>
</evidence>
<sequence>MEEPAEYVIPPRKSEGQRFRGGLRLAERGILEAVLSAERPKTGLAARSSPATVPGNAGRHVVDHYDLIFALKNMIDKLEAERAS</sequence>
<name>A0A1M2VEL2_TRAPU</name>
<reference evidence="1 2" key="1">
    <citation type="submission" date="2016-10" db="EMBL/GenBank/DDBJ databases">
        <title>Genome sequence of the basidiomycete white-rot fungus Trametes pubescens.</title>
        <authorList>
            <person name="Makela M.R."/>
            <person name="Granchi Z."/>
            <person name="Peng M."/>
            <person name="De Vries R.P."/>
            <person name="Grigoriev I."/>
            <person name="Riley R."/>
            <person name="Hilden K."/>
        </authorList>
    </citation>
    <scope>NUCLEOTIDE SEQUENCE [LARGE SCALE GENOMIC DNA]</scope>
    <source>
        <strain evidence="1 2">FBCC735</strain>
    </source>
</reference>
<dbReference type="EMBL" id="MNAD01001364">
    <property type="protein sequence ID" value="OJT05977.1"/>
    <property type="molecule type" value="Genomic_DNA"/>
</dbReference>
<dbReference type="AlphaFoldDB" id="A0A1M2VEL2"/>
<keyword evidence="2" id="KW-1185">Reference proteome</keyword>
<organism evidence="1 2">
    <name type="scientific">Trametes pubescens</name>
    <name type="common">White-rot fungus</name>
    <dbReference type="NCBI Taxonomy" id="154538"/>
    <lineage>
        <taxon>Eukaryota</taxon>
        <taxon>Fungi</taxon>
        <taxon>Dikarya</taxon>
        <taxon>Basidiomycota</taxon>
        <taxon>Agaricomycotina</taxon>
        <taxon>Agaricomycetes</taxon>
        <taxon>Polyporales</taxon>
        <taxon>Polyporaceae</taxon>
        <taxon>Trametes</taxon>
    </lineage>
</organism>
<proteinExistence type="predicted"/>
<evidence type="ECO:0000313" key="2">
    <source>
        <dbReference type="Proteomes" id="UP000184267"/>
    </source>
</evidence>
<accession>A0A1M2VEL2</accession>
<comment type="caution">
    <text evidence="1">The sequence shown here is derived from an EMBL/GenBank/DDBJ whole genome shotgun (WGS) entry which is preliminary data.</text>
</comment>
<protein>
    <submittedName>
        <fullName evidence="1">Uncharacterized protein</fullName>
    </submittedName>
</protein>
<dbReference type="Proteomes" id="UP000184267">
    <property type="component" value="Unassembled WGS sequence"/>
</dbReference>
<gene>
    <name evidence="1" type="ORF">TRAPUB_3164</name>
</gene>